<dbReference type="CDD" id="cd04186">
    <property type="entry name" value="GT_2_like_c"/>
    <property type="match status" value="1"/>
</dbReference>
<dbReference type="InterPro" id="IPR001173">
    <property type="entry name" value="Glyco_trans_2-like"/>
</dbReference>
<dbReference type="Proteomes" id="UP000663859">
    <property type="component" value="Unassembled WGS sequence"/>
</dbReference>
<dbReference type="PANTHER" id="PTHR43179">
    <property type="entry name" value="RHAMNOSYLTRANSFERASE WBBL"/>
    <property type="match status" value="1"/>
</dbReference>
<dbReference type="AlphaFoldDB" id="A0A8J2BLH2"/>
<evidence type="ECO:0000259" key="1">
    <source>
        <dbReference type="Pfam" id="PF13632"/>
    </source>
</evidence>
<proteinExistence type="predicted"/>
<reference evidence="2" key="1">
    <citation type="submission" date="2021-02" db="EMBL/GenBank/DDBJ databases">
        <authorList>
            <person name="Cremers G."/>
            <person name="Picone N."/>
        </authorList>
    </citation>
    <scope>NUCLEOTIDE SEQUENCE</scope>
    <source>
        <strain evidence="2">PQ17</strain>
    </source>
</reference>
<dbReference type="InterPro" id="IPR029044">
    <property type="entry name" value="Nucleotide-diphossugar_trans"/>
</dbReference>
<gene>
    <name evidence="2" type="ORF">MPNT_10097</name>
</gene>
<dbReference type="EMBL" id="CAJNOB010000001">
    <property type="protein sequence ID" value="CAF0689060.1"/>
    <property type="molecule type" value="Genomic_DNA"/>
</dbReference>
<protein>
    <submittedName>
        <fullName evidence="2">Glyco_trans_2-like domain-containing protein</fullName>
    </submittedName>
</protein>
<evidence type="ECO:0000313" key="3">
    <source>
        <dbReference type="Proteomes" id="UP000663859"/>
    </source>
</evidence>
<organism evidence="2 3">
    <name type="scientific">Candidatus Methylacidithermus pantelleriae</name>
    <dbReference type="NCBI Taxonomy" id="2744239"/>
    <lineage>
        <taxon>Bacteria</taxon>
        <taxon>Pseudomonadati</taxon>
        <taxon>Verrucomicrobiota</taxon>
        <taxon>Methylacidiphilae</taxon>
        <taxon>Methylacidiphilales</taxon>
        <taxon>Methylacidiphilaceae</taxon>
        <taxon>Candidatus Methylacidithermus</taxon>
    </lineage>
</organism>
<dbReference type="SUPFAM" id="SSF53448">
    <property type="entry name" value="Nucleotide-diphospho-sugar transferases"/>
    <property type="match status" value="1"/>
</dbReference>
<name>A0A8J2BLH2_9BACT</name>
<dbReference type="PANTHER" id="PTHR43179:SF7">
    <property type="entry name" value="RHAMNOSYLTRANSFERASE WBBL"/>
    <property type="match status" value="1"/>
</dbReference>
<accession>A0A8J2BLH2</accession>
<dbReference type="RefSeq" id="WP_174581615.1">
    <property type="nucleotide sequence ID" value="NZ_CAJNOB010000001.1"/>
</dbReference>
<keyword evidence="3" id="KW-1185">Reference proteome</keyword>
<sequence length="297" mass="34174">MSVERDFSILIVHWKTRDLLPGCLASIEKQTGVTWETWVLDNEGDPWFGLGLQQAFPWAKVVSFSSNLGFGRACNRVLPLCTGRLLYFVNPDTVLLGSEVLASIHKFMLENPRVGIASTCLTDMKGQEQPVASPRYPGEKYAAPFSDRLPGPIAMVLGASMVVRRELFEALGGFDEDFFVYGEDFDLCLRARKEGWEIGVVPKARVLHRGGGSERDRSPREVWDRKLRAEYLFYSKHYSPDVIARIRQAHRWKAAWELFLLGISWGLSWGRKKSRWQWRHAKYRAIWRWAHRKFPSG</sequence>
<dbReference type="Gene3D" id="3.90.550.10">
    <property type="entry name" value="Spore Coat Polysaccharide Biosynthesis Protein SpsA, Chain A"/>
    <property type="match status" value="1"/>
</dbReference>
<feature type="domain" description="Glycosyltransferase 2-like" evidence="1">
    <location>
        <begin position="92"/>
        <end position="281"/>
    </location>
</feature>
<dbReference type="Pfam" id="PF13632">
    <property type="entry name" value="Glyco_trans_2_3"/>
    <property type="match status" value="1"/>
</dbReference>
<evidence type="ECO:0000313" key="2">
    <source>
        <dbReference type="EMBL" id="CAF0689060.1"/>
    </source>
</evidence>
<comment type="caution">
    <text evidence="2">The sequence shown here is derived from an EMBL/GenBank/DDBJ whole genome shotgun (WGS) entry which is preliminary data.</text>
</comment>